<protein>
    <submittedName>
        <fullName evidence="1">Uncharacterized protein</fullName>
    </submittedName>
</protein>
<feature type="non-terminal residue" evidence="1">
    <location>
        <position position="116"/>
    </location>
</feature>
<organism evidence="1 2">
    <name type="scientific">Staurois parvus</name>
    <dbReference type="NCBI Taxonomy" id="386267"/>
    <lineage>
        <taxon>Eukaryota</taxon>
        <taxon>Metazoa</taxon>
        <taxon>Chordata</taxon>
        <taxon>Craniata</taxon>
        <taxon>Vertebrata</taxon>
        <taxon>Euteleostomi</taxon>
        <taxon>Amphibia</taxon>
        <taxon>Batrachia</taxon>
        <taxon>Anura</taxon>
        <taxon>Neobatrachia</taxon>
        <taxon>Ranoidea</taxon>
        <taxon>Ranidae</taxon>
        <taxon>Staurois</taxon>
    </lineage>
</organism>
<keyword evidence="2" id="KW-1185">Reference proteome</keyword>
<evidence type="ECO:0000313" key="1">
    <source>
        <dbReference type="EMBL" id="CAI9577533.1"/>
    </source>
</evidence>
<comment type="caution">
    <text evidence="1">The sequence shown here is derived from an EMBL/GenBank/DDBJ whole genome shotgun (WGS) entry which is preliminary data.</text>
</comment>
<dbReference type="Proteomes" id="UP001162483">
    <property type="component" value="Unassembled WGS sequence"/>
</dbReference>
<sequence length="116" mass="12673">WTLLPHFLPYQRTTSTPLPAYTGHFYPPSCQQGTSTPLPCLQGHFYPLPATADTLTPFLPNRTLLTPFLPTGTLLSPSCQPGTSTPFLPTGHFYPLPAYRRQPTSTPPSCLQGTST</sequence>
<accession>A0ABN9E202</accession>
<proteinExistence type="predicted"/>
<evidence type="ECO:0000313" key="2">
    <source>
        <dbReference type="Proteomes" id="UP001162483"/>
    </source>
</evidence>
<name>A0ABN9E202_9NEOB</name>
<dbReference type="EMBL" id="CATNWA010014923">
    <property type="protein sequence ID" value="CAI9577533.1"/>
    <property type="molecule type" value="Genomic_DNA"/>
</dbReference>
<reference evidence="1" key="1">
    <citation type="submission" date="2023-05" db="EMBL/GenBank/DDBJ databases">
        <authorList>
            <person name="Stuckert A."/>
        </authorList>
    </citation>
    <scope>NUCLEOTIDE SEQUENCE</scope>
</reference>
<gene>
    <name evidence="1" type="ORF">SPARVUS_LOCUS8725471</name>
</gene>
<feature type="non-terminal residue" evidence="1">
    <location>
        <position position="1"/>
    </location>
</feature>